<dbReference type="EMBL" id="BSDD01000002">
    <property type="protein sequence ID" value="GLH69762.1"/>
    <property type="molecule type" value="Genomic_DNA"/>
</dbReference>
<feature type="transmembrane region" description="Helical" evidence="1">
    <location>
        <begin position="84"/>
        <end position="104"/>
    </location>
</feature>
<feature type="transmembrane region" description="Helical" evidence="1">
    <location>
        <begin position="147"/>
        <end position="166"/>
    </location>
</feature>
<dbReference type="PANTHER" id="PTHR39430">
    <property type="entry name" value="MEMBRANE-ASSOCIATED PROTEASE-RELATED"/>
    <property type="match status" value="1"/>
</dbReference>
<dbReference type="PANTHER" id="PTHR39430:SF1">
    <property type="entry name" value="PROTEASE"/>
    <property type="match status" value="1"/>
</dbReference>
<dbReference type="Proteomes" id="UP001165089">
    <property type="component" value="Unassembled WGS sequence"/>
</dbReference>
<feature type="transmembrane region" description="Helical" evidence="1">
    <location>
        <begin position="178"/>
        <end position="196"/>
    </location>
</feature>
<feature type="domain" description="CAAX prenyl protease 2/Lysostaphin resistance protein A-like" evidence="2">
    <location>
        <begin position="120"/>
        <end position="216"/>
    </location>
</feature>
<sequence length="290" mass="31159">MRRFLFDRSGHLRPLWGLLLFLACFLGLARLTGGYIHTHPMSQVRAMDLRVLSVLVPSVLCLLVERRPLADLGLRLDRRWGKGLLAGAGLGGGIVALSALANRALGGFHWDGGLHAAPPLLLGTAILLFTAALNEELLFRGYPFQRLVALLGFWPAQGLVALLFALAHWSNPGMDGTIRVWGSVNIACASLLLGAARRRAGDLSLPLGLHWAWNLVQGPLLGFAVSGDHRLPSLLHPVLRDRPVWISGGTFGLETTLTCAALALGACLFLARRPRARALQLAPSDLPAGI</sequence>
<evidence type="ECO:0000256" key="1">
    <source>
        <dbReference type="SAM" id="Phobius"/>
    </source>
</evidence>
<organism evidence="3 4">
    <name type="scientific">Geothrix rubra</name>
    <dbReference type="NCBI Taxonomy" id="2927977"/>
    <lineage>
        <taxon>Bacteria</taxon>
        <taxon>Pseudomonadati</taxon>
        <taxon>Acidobacteriota</taxon>
        <taxon>Holophagae</taxon>
        <taxon>Holophagales</taxon>
        <taxon>Holophagaceae</taxon>
        <taxon>Geothrix</taxon>
    </lineage>
</organism>
<reference evidence="3 4" key="1">
    <citation type="journal article" date="2023" name="Antonie Van Leeuwenhoek">
        <title>Mesoterricola silvestris gen. nov., sp. nov., Mesoterricola sediminis sp. nov., Geothrix oryzae sp. nov., Geothrix edaphica sp. nov., Geothrix rubra sp. nov., and Geothrix limicola sp. nov., six novel members of Acidobacteriota isolated from soils.</title>
        <authorList>
            <person name="Itoh H."/>
            <person name="Sugisawa Y."/>
            <person name="Mise K."/>
            <person name="Xu Z."/>
            <person name="Kuniyasu M."/>
            <person name="Ushijima N."/>
            <person name="Kawano K."/>
            <person name="Kobayashi E."/>
            <person name="Shiratori Y."/>
            <person name="Masuda Y."/>
            <person name="Senoo K."/>
        </authorList>
    </citation>
    <scope>NUCLEOTIDE SEQUENCE [LARGE SCALE GENOMIC DNA]</scope>
    <source>
        <strain evidence="3 4">Red803</strain>
    </source>
</reference>
<keyword evidence="4" id="KW-1185">Reference proteome</keyword>
<dbReference type="PROSITE" id="PS51257">
    <property type="entry name" value="PROKAR_LIPOPROTEIN"/>
    <property type="match status" value="1"/>
</dbReference>
<accession>A0ABQ5Q4Z1</accession>
<evidence type="ECO:0000259" key="2">
    <source>
        <dbReference type="Pfam" id="PF02517"/>
    </source>
</evidence>
<dbReference type="RefSeq" id="WP_285723782.1">
    <property type="nucleotide sequence ID" value="NZ_BSDD01000002.1"/>
</dbReference>
<proteinExistence type="predicted"/>
<protein>
    <recommendedName>
        <fullName evidence="2">CAAX prenyl protease 2/Lysostaphin resistance protein A-like domain-containing protein</fullName>
    </recommendedName>
</protein>
<dbReference type="InterPro" id="IPR003675">
    <property type="entry name" value="Rce1/LyrA-like_dom"/>
</dbReference>
<evidence type="ECO:0000313" key="4">
    <source>
        <dbReference type="Proteomes" id="UP001165089"/>
    </source>
</evidence>
<keyword evidence="1" id="KW-0812">Transmembrane</keyword>
<feature type="transmembrane region" description="Helical" evidence="1">
    <location>
        <begin position="116"/>
        <end position="135"/>
    </location>
</feature>
<evidence type="ECO:0000313" key="3">
    <source>
        <dbReference type="EMBL" id="GLH69762.1"/>
    </source>
</evidence>
<dbReference type="Pfam" id="PF02517">
    <property type="entry name" value="Rce1-like"/>
    <property type="match status" value="1"/>
</dbReference>
<feature type="transmembrane region" description="Helical" evidence="1">
    <location>
        <begin position="245"/>
        <end position="271"/>
    </location>
</feature>
<keyword evidence="1" id="KW-1133">Transmembrane helix</keyword>
<keyword evidence="1" id="KW-0472">Membrane</keyword>
<gene>
    <name evidence="3" type="ORF">GETHPA_12950</name>
</gene>
<feature type="transmembrane region" description="Helical" evidence="1">
    <location>
        <begin position="208"/>
        <end position="225"/>
    </location>
</feature>
<comment type="caution">
    <text evidence="3">The sequence shown here is derived from an EMBL/GenBank/DDBJ whole genome shotgun (WGS) entry which is preliminary data.</text>
</comment>
<name>A0ABQ5Q4Z1_9BACT</name>